<name>A0A814EPX4_9BILA</name>
<proteinExistence type="predicted"/>
<evidence type="ECO:0000313" key="3">
    <source>
        <dbReference type="Proteomes" id="UP000663879"/>
    </source>
</evidence>
<evidence type="ECO:0000313" key="2">
    <source>
        <dbReference type="EMBL" id="CAF0972389.1"/>
    </source>
</evidence>
<keyword evidence="3" id="KW-1185">Reference proteome</keyword>
<feature type="chain" id="PRO_5032363723" evidence="1">
    <location>
        <begin position="18"/>
        <end position="291"/>
    </location>
</feature>
<reference evidence="2" key="1">
    <citation type="submission" date="2021-02" db="EMBL/GenBank/DDBJ databases">
        <authorList>
            <person name="Nowell W R."/>
        </authorList>
    </citation>
    <scope>NUCLEOTIDE SEQUENCE</scope>
    <source>
        <strain evidence="2">Ploen Becks lab</strain>
    </source>
</reference>
<sequence>MIFFLIFIVQLVHLCFGRNNDLCDSLVDFHTLSQQLKIKTSQPVNNINQIYSNTPGNGISFNSHTAYISFDIPSNLNAKIASISLSKSNSASAISVLALNNDNFIRLKNNLFSNKVQFNDFSNQSINRIILMFTNQVGSNVQNVKVEIKGCVKESRASKNNPSCNLFKFDQMNTKIKAIAPDAVNDVNKIYPNNGASGVSFNSSRAQVTLENFNVILDSIAIRKDNSTSFFSIILMKDNDFVDAYRDTKLGQVGFTDLPNQPINKIIVLVKNVNGQNVENLKISIRGCSNE</sequence>
<evidence type="ECO:0000256" key="1">
    <source>
        <dbReference type="SAM" id="SignalP"/>
    </source>
</evidence>
<protein>
    <submittedName>
        <fullName evidence="2">Uncharacterized protein</fullName>
    </submittedName>
</protein>
<feature type="signal peptide" evidence="1">
    <location>
        <begin position="1"/>
        <end position="17"/>
    </location>
</feature>
<comment type="caution">
    <text evidence="2">The sequence shown here is derived from an EMBL/GenBank/DDBJ whole genome shotgun (WGS) entry which is preliminary data.</text>
</comment>
<organism evidence="2 3">
    <name type="scientific">Brachionus calyciflorus</name>
    <dbReference type="NCBI Taxonomy" id="104777"/>
    <lineage>
        <taxon>Eukaryota</taxon>
        <taxon>Metazoa</taxon>
        <taxon>Spiralia</taxon>
        <taxon>Gnathifera</taxon>
        <taxon>Rotifera</taxon>
        <taxon>Eurotatoria</taxon>
        <taxon>Monogononta</taxon>
        <taxon>Pseudotrocha</taxon>
        <taxon>Ploima</taxon>
        <taxon>Brachionidae</taxon>
        <taxon>Brachionus</taxon>
    </lineage>
</organism>
<dbReference type="AlphaFoldDB" id="A0A814EPX4"/>
<accession>A0A814EPX4</accession>
<gene>
    <name evidence="2" type="ORF">OXX778_LOCUS14986</name>
</gene>
<dbReference type="Proteomes" id="UP000663879">
    <property type="component" value="Unassembled WGS sequence"/>
</dbReference>
<keyword evidence="1" id="KW-0732">Signal</keyword>
<dbReference type="EMBL" id="CAJNOC010003203">
    <property type="protein sequence ID" value="CAF0972389.1"/>
    <property type="molecule type" value="Genomic_DNA"/>
</dbReference>